<dbReference type="EMBL" id="WKJM01000007">
    <property type="protein sequence ID" value="MRX08171.1"/>
    <property type="molecule type" value="Genomic_DNA"/>
</dbReference>
<dbReference type="AlphaFoldDB" id="A0A6L5QGN6"/>
<sequence>MTIDTIGSAGSARPVDRSAASGEGVTTQAAARAPAAPVETAKAVKAPEALPSEEQVNDALSKLNKTPQAQANNLEFSVDQDTKRTVVKVIDQNTKEVVRQFPTKEALAIAKALDQQESKGTTTGLLIDQTA</sequence>
<dbReference type="InterPro" id="IPR005186">
    <property type="entry name" value="FlaG"/>
</dbReference>
<accession>A0A6L5QGN6</accession>
<evidence type="ECO:0000313" key="2">
    <source>
        <dbReference type="EMBL" id="MRX08171.1"/>
    </source>
</evidence>
<dbReference type="InterPro" id="IPR035924">
    <property type="entry name" value="FlaG-like_sf"/>
</dbReference>
<dbReference type="SUPFAM" id="SSF160214">
    <property type="entry name" value="FlaG-like"/>
    <property type="match status" value="1"/>
</dbReference>
<keyword evidence="2" id="KW-0969">Cilium</keyword>
<dbReference type="PANTHER" id="PTHR37166">
    <property type="entry name" value="PROTEIN FLAG"/>
    <property type="match status" value="1"/>
</dbReference>
<keyword evidence="3" id="KW-1185">Reference proteome</keyword>
<proteinExistence type="predicted"/>
<feature type="compositionally biased region" description="Low complexity" evidence="1">
    <location>
        <begin position="25"/>
        <end position="47"/>
    </location>
</feature>
<evidence type="ECO:0000256" key="1">
    <source>
        <dbReference type="SAM" id="MobiDB-lite"/>
    </source>
</evidence>
<reference evidence="2 3" key="1">
    <citation type="submission" date="2019-11" db="EMBL/GenBank/DDBJ databases">
        <title>Novel species isolated from a subtropical stream in China.</title>
        <authorList>
            <person name="Lu H."/>
        </authorList>
    </citation>
    <scope>NUCLEOTIDE SEQUENCE [LARGE SCALE GENOMIC DNA]</scope>
    <source>
        <strain evidence="2 3">FT25W</strain>
    </source>
</reference>
<keyword evidence="2" id="KW-0282">Flagellum</keyword>
<dbReference type="RefSeq" id="WP_154359728.1">
    <property type="nucleotide sequence ID" value="NZ_WKJM01000007.1"/>
</dbReference>
<evidence type="ECO:0000313" key="3">
    <source>
        <dbReference type="Proteomes" id="UP000481037"/>
    </source>
</evidence>
<protein>
    <submittedName>
        <fullName evidence="2">Flagellar biosynthesis protein FlaG</fullName>
    </submittedName>
</protein>
<organism evidence="2 3">
    <name type="scientific">Duganella alba</name>
    <dbReference type="NCBI Taxonomy" id="2666081"/>
    <lineage>
        <taxon>Bacteria</taxon>
        <taxon>Pseudomonadati</taxon>
        <taxon>Pseudomonadota</taxon>
        <taxon>Betaproteobacteria</taxon>
        <taxon>Burkholderiales</taxon>
        <taxon>Oxalobacteraceae</taxon>
        <taxon>Telluria group</taxon>
        <taxon>Duganella</taxon>
    </lineage>
</organism>
<dbReference type="PANTHER" id="PTHR37166:SF1">
    <property type="entry name" value="PROTEIN FLAG"/>
    <property type="match status" value="1"/>
</dbReference>
<dbReference type="Pfam" id="PF03646">
    <property type="entry name" value="FlaG"/>
    <property type="match status" value="1"/>
</dbReference>
<feature type="region of interest" description="Disordered" evidence="1">
    <location>
        <begin position="1"/>
        <end position="55"/>
    </location>
</feature>
<comment type="caution">
    <text evidence="2">The sequence shown here is derived from an EMBL/GenBank/DDBJ whole genome shotgun (WGS) entry which is preliminary data.</text>
</comment>
<name>A0A6L5QGN6_9BURK</name>
<gene>
    <name evidence="2" type="ORF">GJ697_10030</name>
</gene>
<keyword evidence="2" id="KW-0966">Cell projection</keyword>
<dbReference type="Gene3D" id="3.30.160.170">
    <property type="entry name" value="FlaG-like"/>
    <property type="match status" value="1"/>
</dbReference>
<dbReference type="Proteomes" id="UP000481037">
    <property type="component" value="Unassembled WGS sequence"/>
</dbReference>